<evidence type="ECO:0000256" key="6">
    <source>
        <dbReference type="ARBA" id="ARBA00022679"/>
    </source>
</evidence>
<proteinExistence type="predicted"/>
<keyword evidence="11" id="KW-1000">Mitochondrion outer membrane</keyword>
<evidence type="ECO:0000256" key="14">
    <source>
        <dbReference type="ARBA" id="ARBA00023128"/>
    </source>
</evidence>
<gene>
    <name evidence="24" type="primary">LOC117148765</name>
</gene>
<evidence type="ECO:0000313" key="24">
    <source>
        <dbReference type="RefSeq" id="XP_033172252.1"/>
    </source>
</evidence>
<dbReference type="GO" id="GO:0005741">
    <property type="term" value="C:mitochondrial outer membrane"/>
    <property type="evidence" value="ECO:0007669"/>
    <property type="project" value="UniProtKB-SubCell"/>
</dbReference>
<evidence type="ECO:0000256" key="9">
    <source>
        <dbReference type="ARBA" id="ARBA00022771"/>
    </source>
</evidence>
<feature type="domain" description="RING-CH-type" evidence="22">
    <location>
        <begin position="57"/>
        <end position="126"/>
    </location>
</feature>
<keyword evidence="6" id="KW-0808">Transferase</keyword>
<organism evidence="23 24">
    <name type="scientific">Drosophila mauritiana</name>
    <name type="common">Fruit fly</name>
    <dbReference type="NCBI Taxonomy" id="7226"/>
    <lineage>
        <taxon>Eukaryota</taxon>
        <taxon>Metazoa</taxon>
        <taxon>Ecdysozoa</taxon>
        <taxon>Arthropoda</taxon>
        <taxon>Hexapoda</taxon>
        <taxon>Insecta</taxon>
        <taxon>Pterygota</taxon>
        <taxon>Neoptera</taxon>
        <taxon>Endopterygota</taxon>
        <taxon>Diptera</taxon>
        <taxon>Brachycera</taxon>
        <taxon>Muscomorpha</taxon>
        <taxon>Ephydroidea</taxon>
        <taxon>Drosophilidae</taxon>
        <taxon>Drosophila</taxon>
        <taxon>Sophophora</taxon>
    </lineage>
</organism>
<evidence type="ECO:0000256" key="11">
    <source>
        <dbReference type="ARBA" id="ARBA00022787"/>
    </source>
</evidence>
<evidence type="ECO:0000256" key="16">
    <source>
        <dbReference type="ARBA" id="ARBA00040151"/>
    </source>
</evidence>
<evidence type="ECO:0000256" key="7">
    <source>
        <dbReference type="ARBA" id="ARBA00022692"/>
    </source>
</evidence>
<evidence type="ECO:0000256" key="12">
    <source>
        <dbReference type="ARBA" id="ARBA00022833"/>
    </source>
</evidence>
<reference evidence="24" key="1">
    <citation type="submission" date="2025-08" db="UniProtKB">
        <authorList>
            <consortium name="RefSeq"/>
        </authorList>
    </citation>
    <scope>IDENTIFICATION</scope>
    <source>
        <strain evidence="24">Mau12</strain>
        <tissue evidence="24">Whole Body</tissue>
    </source>
</reference>
<comment type="catalytic activity">
    <reaction evidence="1">
        <text>S-ubiquitinyl-[E2 ubiquitin-conjugating enzyme]-L-cysteine + [acceptor protein]-L-lysine = [E2 ubiquitin-conjugating enzyme]-L-cysteine + N(6)-ubiquitinyl-[acceptor protein]-L-lysine.</text>
        <dbReference type="EC" id="2.3.2.27"/>
    </reaction>
</comment>
<evidence type="ECO:0000256" key="4">
    <source>
        <dbReference type="ARBA" id="ARBA00004906"/>
    </source>
</evidence>
<dbReference type="Proteomes" id="UP000515162">
    <property type="component" value="Chromosome X"/>
</dbReference>
<dbReference type="EC" id="2.3.2.27" evidence="5"/>
<dbReference type="RefSeq" id="XP_033172252.1">
    <property type="nucleotide sequence ID" value="XM_033316361.1"/>
</dbReference>
<dbReference type="CDD" id="cd16701">
    <property type="entry name" value="RING_CH-C4HC3_MARCH5"/>
    <property type="match status" value="1"/>
</dbReference>
<keyword evidence="9" id="KW-0863">Zinc-finger</keyword>
<dbReference type="InterPro" id="IPR011016">
    <property type="entry name" value="Znf_RING-CH"/>
</dbReference>
<dbReference type="InterPro" id="IPR013083">
    <property type="entry name" value="Znf_RING/FYVE/PHD"/>
</dbReference>
<evidence type="ECO:0000256" key="8">
    <source>
        <dbReference type="ARBA" id="ARBA00022723"/>
    </source>
</evidence>
<name>A0A6P8L2A7_DROMA</name>
<dbReference type="GO" id="GO:0061630">
    <property type="term" value="F:ubiquitin protein ligase activity"/>
    <property type="evidence" value="ECO:0007669"/>
    <property type="project" value="UniProtKB-EC"/>
</dbReference>
<feature type="transmembrane region" description="Helical" evidence="21">
    <location>
        <begin position="274"/>
        <end position="296"/>
    </location>
</feature>
<feature type="region of interest" description="Disordered" evidence="20">
    <location>
        <begin position="238"/>
        <end position="259"/>
    </location>
</feature>
<evidence type="ECO:0000256" key="13">
    <source>
        <dbReference type="ARBA" id="ARBA00022989"/>
    </source>
</evidence>
<keyword evidence="13 21" id="KW-1133">Transmembrane helix</keyword>
<evidence type="ECO:0000259" key="22">
    <source>
        <dbReference type="PROSITE" id="PS51292"/>
    </source>
</evidence>
<keyword evidence="15 21" id="KW-0472">Membrane</keyword>
<dbReference type="PANTHER" id="PTHR46283">
    <property type="entry name" value="E3 UBIQUITIN-PROTEIN LIGASE MARCH5"/>
    <property type="match status" value="1"/>
</dbReference>
<feature type="region of interest" description="Disordered" evidence="20">
    <location>
        <begin position="348"/>
        <end position="393"/>
    </location>
</feature>
<comment type="pathway">
    <text evidence="4">Protein modification; protein ubiquitination.</text>
</comment>
<keyword evidence="7 21" id="KW-0812">Transmembrane</keyword>
<feature type="compositionally biased region" description="Acidic residues" evidence="20">
    <location>
        <begin position="379"/>
        <end position="390"/>
    </location>
</feature>
<evidence type="ECO:0000256" key="18">
    <source>
        <dbReference type="ARBA" id="ARBA00043185"/>
    </source>
</evidence>
<dbReference type="FunFam" id="3.30.40.10:FF:000262">
    <property type="entry name" value="E3 ubiquitin-protein ligase MARCH5"/>
    <property type="match status" value="1"/>
</dbReference>
<keyword evidence="8" id="KW-0479">Metal-binding</keyword>
<feature type="transmembrane region" description="Helical" evidence="21">
    <location>
        <begin position="189"/>
        <end position="208"/>
    </location>
</feature>
<evidence type="ECO:0000256" key="5">
    <source>
        <dbReference type="ARBA" id="ARBA00012483"/>
    </source>
</evidence>
<dbReference type="SUPFAM" id="SSF57850">
    <property type="entry name" value="RING/U-box"/>
    <property type="match status" value="1"/>
</dbReference>
<evidence type="ECO:0000256" key="3">
    <source>
        <dbReference type="ARBA" id="ARBA00004294"/>
    </source>
</evidence>
<sequence length="399" mass="45198">MEPDQEIYCQPGSRIRSAEGDQAEMQHALVLDIHDSDHAETRGSGGSNPFPQDSELSAADGERTCWICFATSEDNPHAYWVQPCQCRGDTKWVHQSCLYRWIDEKQMGNRRQPVICQQCQTEYIMVFPQMNPLARVLEKLDYAVRLTCPFLVIGMFLCCIYWVAVTYGGITVIQVVGPDRALQLMRNKVILLVGFPFIPVGLMLFRLVRWKDAALRAMRSVYNILRKFPFFHRTEEPEAAPGDLDDSSDSSSISSSTGSFPPILRSPSITEPFYISRLICGAFFLPTLVTTVGNVFFRSMDDPLQRTIYGGIAYIGIKGLLKMYLNQKLYLRRLGRNVLNYTDGNVRMDDRMREDPADGSQNRQANANDDRQLDGFYESMDDTTDTEGGDASDIQVVVQ</sequence>
<feature type="transmembrane region" description="Helical" evidence="21">
    <location>
        <begin position="308"/>
        <end position="325"/>
    </location>
</feature>
<dbReference type="GO" id="GO:0008270">
    <property type="term" value="F:zinc ion binding"/>
    <property type="evidence" value="ECO:0007669"/>
    <property type="project" value="UniProtKB-KW"/>
</dbReference>
<keyword evidence="10" id="KW-0833">Ubl conjugation pathway</keyword>
<keyword evidence="23" id="KW-1185">Reference proteome</keyword>
<evidence type="ECO:0000256" key="19">
    <source>
        <dbReference type="ARBA" id="ARBA00043231"/>
    </source>
</evidence>
<evidence type="ECO:0000256" key="15">
    <source>
        <dbReference type="ARBA" id="ARBA00023136"/>
    </source>
</evidence>
<dbReference type="PROSITE" id="PS51292">
    <property type="entry name" value="ZF_RING_CH"/>
    <property type="match status" value="1"/>
</dbReference>
<evidence type="ECO:0000256" key="2">
    <source>
        <dbReference type="ARBA" id="ARBA00004225"/>
    </source>
</evidence>
<feature type="transmembrane region" description="Helical" evidence="21">
    <location>
        <begin position="150"/>
        <end position="177"/>
    </location>
</feature>
<comment type="subcellular location">
    <subcellularLocation>
        <location evidence="2">Mitochondrion membrane</location>
        <topology evidence="2">Multi-pass membrane protein</topology>
    </subcellularLocation>
    <subcellularLocation>
        <location evidence="3">Mitochondrion outer membrane</location>
    </subcellularLocation>
</comment>
<evidence type="ECO:0000256" key="20">
    <source>
        <dbReference type="SAM" id="MobiDB-lite"/>
    </source>
</evidence>
<dbReference type="SMART" id="SM00744">
    <property type="entry name" value="RINGv"/>
    <property type="match status" value="1"/>
</dbReference>
<evidence type="ECO:0000256" key="10">
    <source>
        <dbReference type="ARBA" id="ARBA00022786"/>
    </source>
</evidence>
<evidence type="ECO:0000256" key="1">
    <source>
        <dbReference type="ARBA" id="ARBA00000900"/>
    </source>
</evidence>
<dbReference type="Pfam" id="PF12906">
    <property type="entry name" value="RINGv"/>
    <property type="match status" value="1"/>
</dbReference>
<evidence type="ECO:0000256" key="17">
    <source>
        <dbReference type="ARBA" id="ARBA00043044"/>
    </source>
</evidence>
<dbReference type="GeneID" id="117148765"/>
<keyword evidence="14" id="KW-0496">Mitochondrion</keyword>
<keyword evidence="12" id="KW-0862">Zinc</keyword>
<dbReference type="AlphaFoldDB" id="A0A6P8L2A7"/>
<dbReference type="Gene3D" id="3.30.40.10">
    <property type="entry name" value="Zinc/RING finger domain, C3HC4 (zinc finger)"/>
    <property type="match status" value="1"/>
</dbReference>
<accession>A0A6P8L2A7</accession>
<evidence type="ECO:0000313" key="23">
    <source>
        <dbReference type="Proteomes" id="UP000515162"/>
    </source>
</evidence>
<evidence type="ECO:0000256" key="21">
    <source>
        <dbReference type="SAM" id="Phobius"/>
    </source>
</evidence>
<protein>
    <recommendedName>
        <fullName evidence="16">E3 ubiquitin-protein ligase MARCHF5</fullName>
        <ecNumber evidence="5">2.3.2.27</ecNumber>
    </recommendedName>
    <alternativeName>
        <fullName evidence="18">Membrane-associated RING finger protein 5</fullName>
    </alternativeName>
    <alternativeName>
        <fullName evidence="17">Membrane-associated RING-CH protein V</fullName>
    </alternativeName>
    <alternativeName>
        <fullName evidence="19">RING-type E3 ubiquitin transferase MARCHF5</fullName>
    </alternativeName>
</protein>